<dbReference type="InterPro" id="IPR051908">
    <property type="entry name" value="Ribosomal_N-acetyltransferase"/>
</dbReference>
<dbReference type="Gene3D" id="3.40.630.30">
    <property type="match status" value="1"/>
</dbReference>
<reference evidence="3" key="1">
    <citation type="journal article" date="2019" name="Int. J. Syst. Evol. Microbiol.">
        <title>The Global Catalogue of Microorganisms (GCM) 10K type strain sequencing project: providing services to taxonomists for standard genome sequencing and annotation.</title>
        <authorList>
            <consortium name="The Broad Institute Genomics Platform"/>
            <consortium name="The Broad Institute Genome Sequencing Center for Infectious Disease"/>
            <person name="Wu L."/>
            <person name="Ma J."/>
        </authorList>
    </citation>
    <scope>NUCLEOTIDE SEQUENCE [LARGE SCALE GENOMIC DNA]</scope>
    <source>
        <strain evidence="3">KCTC 52168</strain>
    </source>
</reference>
<dbReference type="SUPFAM" id="SSF55729">
    <property type="entry name" value="Acyl-CoA N-acyltransferases (Nat)"/>
    <property type="match status" value="1"/>
</dbReference>
<gene>
    <name evidence="2" type="ORF">ACFOEN_01205</name>
</gene>
<dbReference type="Pfam" id="PF13302">
    <property type="entry name" value="Acetyltransf_3"/>
    <property type="match status" value="1"/>
</dbReference>
<sequence>MSLTPEPLLERLKAAPTEVRLSRLCLRWPEPDTAALRTQAINAALPFLNPWVWWTEQPLNEARVLERTLEARDAFEQGRFQIWHLWSLETGAFLGGIDLHSWDLDVPRCQLGYWALPDSAGQGLLTEACRWAVDWAFAQGVARIEAFCDSRNHASHRMAQRLGMQREGILHAYTRDMHGELEDEVVFAITRAGQRT</sequence>
<evidence type="ECO:0000313" key="3">
    <source>
        <dbReference type="Proteomes" id="UP001595556"/>
    </source>
</evidence>
<dbReference type="EC" id="2.3.-.-" evidence="2"/>
<comment type="caution">
    <text evidence="2">The sequence shown here is derived from an EMBL/GenBank/DDBJ whole genome shotgun (WGS) entry which is preliminary data.</text>
</comment>
<dbReference type="InterPro" id="IPR000182">
    <property type="entry name" value="GNAT_dom"/>
</dbReference>
<dbReference type="Proteomes" id="UP001595556">
    <property type="component" value="Unassembled WGS sequence"/>
</dbReference>
<dbReference type="PROSITE" id="PS51186">
    <property type="entry name" value="GNAT"/>
    <property type="match status" value="1"/>
</dbReference>
<dbReference type="EMBL" id="JBHRTI010000003">
    <property type="protein sequence ID" value="MFC3146253.1"/>
    <property type="molecule type" value="Genomic_DNA"/>
</dbReference>
<dbReference type="RefSeq" id="WP_377300533.1">
    <property type="nucleotide sequence ID" value="NZ_CP180191.1"/>
</dbReference>
<dbReference type="InterPro" id="IPR016181">
    <property type="entry name" value="Acyl_CoA_acyltransferase"/>
</dbReference>
<protein>
    <submittedName>
        <fullName evidence="2">GNAT family N-acetyltransferase</fullName>
        <ecNumber evidence="2">2.3.-.-</ecNumber>
    </submittedName>
</protein>
<keyword evidence="3" id="KW-1185">Reference proteome</keyword>
<dbReference type="GO" id="GO:0016746">
    <property type="term" value="F:acyltransferase activity"/>
    <property type="evidence" value="ECO:0007669"/>
    <property type="project" value="UniProtKB-KW"/>
</dbReference>
<keyword evidence="2" id="KW-0808">Transferase</keyword>
<evidence type="ECO:0000313" key="2">
    <source>
        <dbReference type="EMBL" id="MFC3146253.1"/>
    </source>
</evidence>
<keyword evidence="2" id="KW-0012">Acyltransferase</keyword>
<dbReference type="PANTHER" id="PTHR43441:SF3">
    <property type="entry name" value="ACETYLTRANSFERASE"/>
    <property type="match status" value="1"/>
</dbReference>
<feature type="domain" description="N-acetyltransferase" evidence="1">
    <location>
        <begin position="36"/>
        <end position="192"/>
    </location>
</feature>
<name>A0ABV7GX49_9BURK</name>
<organism evidence="2 3">
    <name type="scientific">Piscinibacterium candidicorallinum</name>
    <dbReference type="NCBI Taxonomy" id="1793872"/>
    <lineage>
        <taxon>Bacteria</taxon>
        <taxon>Pseudomonadati</taxon>
        <taxon>Pseudomonadota</taxon>
        <taxon>Betaproteobacteria</taxon>
        <taxon>Burkholderiales</taxon>
        <taxon>Piscinibacterium</taxon>
    </lineage>
</organism>
<proteinExistence type="predicted"/>
<accession>A0ABV7GX49</accession>
<evidence type="ECO:0000259" key="1">
    <source>
        <dbReference type="PROSITE" id="PS51186"/>
    </source>
</evidence>
<dbReference type="PANTHER" id="PTHR43441">
    <property type="entry name" value="RIBOSOMAL-PROTEIN-SERINE ACETYLTRANSFERASE"/>
    <property type="match status" value="1"/>
</dbReference>